<evidence type="ECO:0000313" key="1">
    <source>
        <dbReference type="EMBL" id="MBM3273838.1"/>
    </source>
</evidence>
<protein>
    <submittedName>
        <fullName evidence="1">Uncharacterized protein</fullName>
    </submittedName>
</protein>
<reference evidence="1 2" key="1">
    <citation type="submission" date="2019-03" db="EMBL/GenBank/DDBJ databases">
        <title>Lake Tanganyika Metagenome-Assembled Genomes (MAGs).</title>
        <authorList>
            <person name="Tran P."/>
        </authorList>
    </citation>
    <scope>NUCLEOTIDE SEQUENCE [LARGE SCALE GENOMIC DNA]</scope>
    <source>
        <strain evidence="1">K_DeepCast_65m_m2_236</strain>
    </source>
</reference>
<organism evidence="1 2">
    <name type="scientific">Candidatus Tanganyikabacteria bacterium</name>
    <dbReference type="NCBI Taxonomy" id="2961651"/>
    <lineage>
        <taxon>Bacteria</taxon>
        <taxon>Bacillati</taxon>
        <taxon>Candidatus Sericytochromatia</taxon>
        <taxon>Candidatus Tanganyikabacteria</taxon>
    </lineage>
</organism>
<gene>
    <name evidence="1" type="ORF">FJZ00_01700</name>
</gene>
<dbReference type="EMBL" id="VGJX01000059">
    <property type="protein sequence ID" value="MBM3273838.1"/>
    <property type="molecule type" value="Genomic_DNA"/>
</dbReference>
<evidence type="ECO:0000313" key="2">
    <source>
        <dbReference type="Proteomes" id="UP000703893"/>
    </source>
</evidence>
<sequence length="199" mass="22101">MSIIHRAALAVSPEPEMAFAPPTISKLFVPVTGYSKLLKSQKAVPTAPPPGASQVAQPEVLSERMRLAARRAHVNFKRDANCGYEMSQAVLRDCGGRRDFTKPRWVGQQMRRGQALERLVHDGYVEVGMVLWFSNAPGADSNRLDPRCNHMFYTCVGLDERGKPEFAGQEADQIPYEVLTAKLRLLGCALDRAFPFVTL</sequence>
<accession>A0A937X215</accession>
<name>A0A937X215_9BACT</name>
<proteinExistence type="predicted"/>
<dbReference type="Proteomes" id="UP000703893">
    <property type="component" value="Unassembled WGS sequence"/>
</dbReference>
<comment type="caution">
    <text evidence="1">The sequence shown here is derived from an EMBL/GenBank/DDBJ whole genome shotgun (WGS) entry which is preliminary data.</text>
</comment>
<dbReference type="AlphaFoldDB" id="A0A937X215"/>